<dbReference type="Proteomes" id="UP000434957">
    <property type="component" value="Unassembled WGS sequence"/>
</dbReference>
<evidence type="ECO:0000313" key="2">
    <source>
        <dbReference type="Proteomes" id="UP000434957"/>
    </source>
</evidence>
<dbReference type="EMBL" id="QXFT01002205">
    <property type="protein sequence ID" value="KAE9302066.1"/>
    <property type="molecule type" value="Genomic_DNA"/>
</dbReference>
<gene>
    <name evidence="1" type="ORF">PR003_g22373</name>
</gene>
<evidence type="ECO:0000313" key="1">
    <source>
        <dbReference type="EMBL" id="KAE9302066.1"/>
    </source>
</evidence>
<reference evidence="1 2" key="1">
    <citation type="submission" date="2018-08" db="EMBL/GenBank/DDBJ databases">
        <title>Genomic investigation of the strawberry pathogen Phytophthora fragariae indicates pathogenicity is determined by transcriptional variation in three key races.</title>
        <authorList>
            <person name="Adams T.M."/>
            <person name="Armitage A.D."/>
            <person name="Sobczyk M.K."/>
            <person name="Bates H.J."/>
            <person name="Dunwell J.M."/>
            <person name="Nellist C.F."/>
            <person name="Harrison R.J."/>
        </authorList>
    </citation>
    <scope>NUCLEOTIDE SEQUENCE [LARGE SCALE GENOMIC DNA]</scope>
    <source>
        <strain evidence="1 2">SCRP333</strain>
    </source>
</reference>
<organism evidence="1 2">
    <name type="scientific">Phytophthora rubi</name>
    <dbReference type="NCBI Taxonomy" id="129364"/>
    <lineage>
        <taxon>Eukaryota</taxon>
        <taxon>Sar</taxon>
        <taxon>Stramenopiles</taxon>
        <taxon>Oomycota</taxon>
        <taxon>Peronosporomycetes</taxon>
        <taxon>Peronosporales</taxon>
        <taxon>Peronosporaceae</taxon>
        <taxon>Phytophthora</taxon>
    </lineage>
</organism>
<name>A0A6A4DGS2_9STRA</name>
<keyword evidence="2" id="KW-1185">Reference proteome</keyword>
<accession>A0A6A4DGS2</accession>
<sequence length="44" mass="4794">MVDRDLGVLRMLSVMLKQDTNASGGITLVSLHGTLTRYLSVDSE</sequence>
<dbReference type="AlphaFoldDB" id="A0A6A4DGS2"/>
<protein>
    <submittedName>
        <fullName evidence="1">Uncharacterized protein</fullName>
    </submittedName>
</protein>
<proteinExistence type="predicted"/>
<comment type="caution">
    <text evidence="1">The sequence shown here is derived from an EMBL/GenBank/DDBJ whole genome shotgun (WGS) entry which is preliminary data.</text>
</comment>